<dbReference type="PaxDb" id="589924-Ferp_1209"/>
<dbReference type="RefSeq" id="WP_012965710.1">
    <property type="nucleotide sequence ID" value="NC_013849.1"/>
</dbReference>
<keyword evidence="3" id="KW-1185">Reference proteome</keyword>
<sequence length="187" mass="21393">MPKITLKFFKILISSFLTSIVFMNIPIYMVFPKMSSYEFGGFLAVISLIGLIFLSMEVENKKSAIPFAVSLLAYVFLILTYRIYPDIFPNHDSFALIEYTLLSGLMICASIFLYSNIEDGKRAVTGFLVFVVLYSALTLIPSAYDVLFTEHHLIRESLLLFYGLFQLIATIFGLFYVTLMVMNNERF</sequence>
<dbReference type="AlphaFoldDB" id="D3RY04"/>
<accession>D3RY04</accession>
<feature type="transmembrane region" description="Helical" evidence="1">
    <location>
        <begin position="63"/>
        <end position="84"/>
    </location>
</feature>
<reference evidence="2 3" key="2">
    <citation type="journal article" date="2011" name="Stand. Genomic Sci.">
        <title>Complete genome sequence of Ferroglobus placidus AEDII12DO.</title>
        <authorList>
            <person name="Anderson I."/>
            <person name="Risso C."/>
            <person name="Holmes D."/>
            <person name="Lucas S."/>
            <person name="Copeland A."/>
            <person name="Lapidus A."/>
            <person name="Cheng J.F."/>
            <person name="Bruce D."/>
            <person name="Goodwin L."/>
            <person name="Pitluck S."/>
            <person name="Saunders E."/>
            <person name="Brettin T."/>
            <person name="Detter J.C."/>
            <person name="Han C."/>
            <person name="Tapia R."/>
            <person name="Larimer F."/>
            <person name="Land M."/>
            <person name="Hauser L."/>
            <person name="Woyke T."/>
            <person name="Lovley D."/>
            <person name="Kyrpides N."/>
            <person name="Ivanova N."/>
        </authorList>
    </citation>
    <scope>NUCLEOTIDE SEQUENCE [LARGE SCALE GENOMIC DNA]</scope>
    <source>
        <strain evidence="3">DSM 10642 / AEDII12DO</strain>
    </source>
</reference>
<dbReference type="HOGENOM" id="CLU_1444632_0_0_2"/>
<feature type="transmembrane region" description="Helical" evidence="1">
    <location>
        <begin position="127"/>
        <end position="147"/>
    </location>
</feature>
<proteinExistence type="predicted"/>
<evidence type="ECO:0000313" key="3">
    <source>
        <dbReference type="Proteomes" id="UP000002613"/>
    </source>
</evidence>
<dbReference type="GeneID" id="8778722"/>
<feature type="transmembrane region" description="Helical" evidence="1">
    <location>
        <begin position="37"/>
        <end position="56"/>
    </location>
</feature>
<dbReference type="eggNOG" id="ENOG502N56S">
    <property type="taxonomic scope" value="Archaea"/>
</dbReference>
<keyword evidence="1" id="KW-1133">Transmembrane helix</keyword>
<dbReference type="EMBL" id="CP001899">
    <property type="protein sequence ID" value="ADC65367.1"/>
    <property type="molecule type" value="Genomic_DNA"/>
</dbReference>
<dbReference type="KEGG" id="fpl:Ferp_1209"/>
<reference evidence="3" key="1">
    <citation type="submission" date="2010-02" db="EMBL/GenBank/DDBJ databases">
        <title>Complete sequence of Ferroglobus placidus DSM 10642.</title>
        <authorList>
            <consortium name="US DOE Joint Genome Institute"/>
            <person name="Lucas S."/>
            <person name="Copeland A."/>
            <person name="Lapidus A."/>
            <person name="Cheng J.-F."/>
            <person name="Bruce D."/>
            <person name="Goodwin L."/>
            <person name="Pitluck S."/>
            <person name="Saunders E."/>
            <person name="Brettin T."/>
            <person name="Detter J.C."/>
            <person name="Han C."/>
            <person name="Tapia R."/>
            <person name="Larimer F."/>
            <person name="Land M."/>
            <person name="Hauser L."/>
            <person name="Kyrpides N."/>
            <person name="Ivanova N."/>
            <person name="Holmes D."/>
            <person name="Lovley D."/>
            <person name="Kyrpides N."/>
            <person name="Anderson I.J."/>
            <person name="Woyke T."/>
        </authorList>
    </citation>
    <scope>NUCLEOTIDE SEQUENCE [LARGE SCALE GENOMIC DNA]</scope>
    <source>
        <strain evidence="3">DSM 10642 / AEDII12DO</strain>
    </source>
</reference>
<protein>
    <submittedName>
        <fullName evidence="2">Uncharacterized protein</fullName>
    </submittedName>
</protein>
<feature type="transmembrane region" description="Helical" evidence="1">
    <location>
        <begin position="159"/>
        <end position="182"/>
    </location>
</feature>
<organism evidence="2 3">
    <name type="scientific">Ferroglobus placidus (strain DSM 10642 / AEDII12DO)</name>
    <dbReference type="NCBI Taxonomy" id="589924"/>
    <lineage>
        <taxon>Archaea</taxon>
        <taxon>Methanobacteriati</taxon>
        <taxon>Methanobacteriota</taxon>
        <taxon>Archaeoglobi</taxon>
        <taxon>Archaeoglobales</taxon>
        <taxon>Archaeoglobaceae</taxon>
        <taxon>Ferroglobus</taxon>
    </lineage>
</organism>
<evidence type="ECO:0000313" key="2">
    <source>
        <dbReference type="EMBL" id="ADC65367.1"/>
    </source>
</evidence>
<feature type="transmembrane region" description="Helical" evidence="1">
    <location>
        <begin position="12"/>
        <end position="31"/>
    </location>
</feature>
<keyword evidence="1" id="KW-0812">Transmembrane</keyword>
<dbReference type="STRING" id="589924.Ferp_1209"/>
<feature type="transmembrane region" description="Helical" evidence="1">
    <location>
        <begin position="96"/>
        <end position="115"/>
    </location>
</feature>
<name>D3RY04_FERPA</name>
<dbReference type="Proteomes" id="UP000002613">
    <property type="component" value="Chromosome"/>
</dbReference>
<gene>
    <name evidence="2" type="ordered locus">Ferp_1209</name>
</gene>
<evidence type="ECO:0000256" key="1">
    <source>
        <dbReference type="SAM" id="Phobius"/>
    </source>
</evidence>
<keyword evidence="1" id="KW-0472">Membrane</keyword>